<name>A0ACD4NTZ1_9HYPH</name>
<accession>A0ACD4NTZ1</accession>
<dbReference type="EMBL" id="CP113520">
    <property type="protein sequence ID" value="WAJ30208.1"/>
    <property type="molecule type" value="Genomic_DNA"/>
</dbReference>
<protein>
    <submittedName>
        <fullName evidence="1">MotE family protein</fullName>
    </submittedName>
</protein>
<reference evidence="1" key="1">
    <citation type="submission" date="2022-11" db="EMBL/GenBank/DDBJ databases">
        <title>beta-Carotene-producing bacterium, Jeongeuplla avenae sp. nov., alleviates the salt stress of Arabidopsis seedlings.</title>
        <authorList>
            <person name="Jiang L."/>
            <person name="Lee J."/>
        </authorList>
    </citation>
    <scope>NUCLEOTIDE SEQUENCE</scope>
    <source>
        <strain evidence="1">DY_R2A_6</strain>
    </source>
</reference>
<evidence type="ECO:0000313" key="2">
    <source>
        <dbReference type="Proteomes" id="UP001163223"/>
    </source>
</evidence>
<organism evidence="1 2">
    <name type="scientific">Antarcticirhabdus aurantiaca</name>
    <dbReference type="NCBI Taxonomy" id="2606717"/>
    <lineage>
        <taxon>Bacteria</taxon>
        <taxon>Pseudomonadati</taxon>
        <taxon>Pseudomonadota</taxon>
        <taxon>Alphaproteobacteria</taxon>
        <taxon>Hyphomicrobiales</taxon>
        <taxon>Aurantimonadaceae</taxon>
        <taxon>Antarcticirhabdus</taxon>
    </lineage>
</organism>
<proteinExistence type="predicted"/>
<evidence type="ECO:0000313" key="1">
    <source>
        <dbReference type="EMBL" id="WAJ30208.1"/>
    </source>
</evidence>
<keyword evidence="2" id="KW-1185">Reference proteome</keyword>
<dbReference type="Proteomes" id="UP001163223">
    <property type="component" value="Chromosome"/>
</dbReference>
<gene>
    <name evidence="1" type="ORF">OXU80_08390</name>
</gene>
<sequence length="213" mass="22220">MRTIALLRSSALAAVACLVLLPAAAQAEGAAPAAPAAPPEIPPQEVRLVGPDGEPLPPAPQTEVERYCTSIADQARDARYAAQANELKAMESQVGVKLDELEAKRAEYQKWLEERRAFLDSADTILLDIYAQMKPDAAATQMAGIDRSVAAALLSKLKSRQASAILAEMKPEAAAEIAGLIAQKTADPEAAARAEKAASAEPVPVTRAGGSAT</sequence>